<dbReference type="PANTHER" id="PTHR45947:SF3">
    <property type="entry name" value="SULFOQUINOVOSYL TRANSFERASE SQD2"/>
    <property type="match status" value="1"/>
</dbReference>
<dbReference type="Pfam" id="PF13692">
    <property type="entry name" value="Glyco_trans_1_4"/>
    <property type="match status" value="1"/>
</dbReference>
<reference evidence="2 3" key="1">
    <citation type="submission" date="2017-06" db="EMBL/GenBank/DDBJ databases">
        <title>Description of Avrilella dinanensis gen. nov. sp. nov.</title>
        <authorList>
            <person name="Leyer C."/>
            <person name="Sassi M."/>
            <person name="Minet J."/>
            <person name="Kayal S."/>
            <person name="Cattoir V."/>
        </authorList>
    </citation>
    <scope>NUCLEOTIDE SEQUENCE [LARGE SCALE GENOMIC DNA]</scope>
    <source>
        <strain evidence="2 3">UR159</strain>
    </source>
</reference>
<organism evidence="2 3">
    <name type="scientific">Avrilella dinanensis</name>
    <dbReference type="NCBI Taxonomy" id="2008672"/>
    <lineage>
        <taxon>Bacteria</taxon>
        <taxon>Pseudomonadati</taxon>
        <taxon>Bacteroidota</taxon>
        <taxon>Flavobacteriia</taxon>
        <taxon>Flavobacteriales</taxon>
        <taxon>Flavobacteriaceae</taxon>
        <taxon>Avrilella</taxon>
    </lineage>
</organism>
<dbReference type="GO" id="GO:0016757">
    <property type="term" value="F:glycosyltransferase activity"/>
    <property type="evidence" value="ECO:0007669"/>
    <property type="project" value="UniProtKB-ARBA"/>
</dbReference>
<keyword evidence="2" id="KW-0808">Transferase</keyword>
<dbReference type="Gene3D" id="3.40.50.2000">
    <property type="entry name" value="Glycogen Phosphorylase B"/>
    <property type="match status" value="2"/>
</dbReference>
<dbReference type="AlphaFoldDB" id="A0A2M9R481"/>
<evidence type="ECO:0000313" key="2">
    <source>
        <dbReference type="EMBL" id="PJR03664.1"/>
    </source>
</evidence>
<dbReference type="Pfam" id="PF13439">
    <property type="entry name" value="Glyco_transf_4"/>
    <property type="match status" value="1"/>
</dbReference>
<dbReference type="EMBL" id="NIPO01000001">
    <property type="protein sequence ID" value="PJR03664.1"/>
    <property type="molecule type" value="Genomic_DNA"/>
</dbReference>
<dbReference type="InterPro" id="IPR028098">
    <property type="entry name" value="Glyco_trans_4-like_N"/>
</dbReference>
<dbReference type="OrthoDB" id="9806653at2"/>
<dbReference type="SUPFAM" id="SSF53756">
    <property type="entry name" value="UDP-Glycosyltransferase/glycogen phosphorylase"/>
    <property type="match status" value="1"/>
</dbReference>
<proteinExistence type="predicted"/>
<dbReference type="RefSeq" id="WP_100677232.1">
    <property type="nucleotide sequence ID" value="NZ_NIPO01000001.1"/>
</dbReference>
<keyword evidence="3" id="KW-1185">Reference proteome</keyword>
<gene>
    <name evidence="2" type="ORF">CDL10_03360</name>
</gene>
<dbReference type="Proteomes" id="UP000231960">
    <property type="component" value="Unassembled WGS sequence"/>
</dbReference>
<sequence>MDKTKVVHIVEALGGGVYTYFKNLSHFFGSEEIAKEIETTIIYSSKRKEIIPENIKKEFSKNVNLVEIDMVRELSPIKDFRSVLELRKLLKKLNPEIIHLHSSKAGVLGRFANSLLFANKKKVFYTPHGYSFLRQDISASKRRLYKFIEKYSQRFFGGTTIACGDTEYEIAKSFGKSVLVRNGIDFPKVAAKYHSYNNNVLTFGIVGRITMQKNPVLFNEIALRFPQYNFIWIGDGELYQALTAPNIRITGWFYTSEEVYEWVNKIDVFLQTSLWEGLPLAVLEAMALRKPVVAKRVIGNKDIVHSGENGFLFDNINELDSIFEIMQQSHQEMGKTSYLTCQKYFDMNENFKALASLFKEK</sequence>
<evidence type="ECO:0000259" key="1">
    <source>
        <dbReference type="Pfam" id="PF13439"/>
    </source>
</evidence>
<evidence type="ECO:0000313" key="3">
    <source>
        <dbReference type="Proteomes" id="UP000231960"/>
    </source>
</evidence>
<protein>
    <submittedName>
        <fullName evidence="2">Glycosyl transferase family 1</fullName>
    </submittedName>
</protein>
<comment type="caution">
    <text evidence="2">The sequence shown here is derived from an EMBL/GenBank/DDBJ whole genome shotgun (WGS) entry which is preliminary data.</text>
</comment>
<name>A0A2M9R481_9FLAO</name>
<dbReference type="InterPro" id="IPR050194">
    <property type="entry name" value="Glycosyltransferase_grp1"/>
</dbReference>
<feature type="domain" description="Glycosyltransferase subfamily 4-like N-terminal" evidence="1">
    <location>
        <begin position="15"/>
        <end position="185"/>
    </location>
</feature>
<dbReference type="PANTHER" id="PTHR45947">
    <property type="entry name" value="SULFOQUINOVOSYL TRANSFERASE SQD2"/>
    <property type="match status" value="1"/>
</dbReference>
<accession>A0A2M9R481</accession>